<evidence type="ECO:0000313" key="2">
    <source>
        <dbReference type="EMBL" id="KDO58098.1"/>
    </source>
</evidence>
<evidence type="ECO:0000313" key="3">
    <source>
        <dbReference type="Proteomes" id="UP000027120"/>
    </source>
</evidence>
<sequence length="44" mass="4970">FRQKNAGKRAGTSKSKEEKKKQKVEGEASKKSCGKTEKDKKNEE</sequence>
<protein>
    <submittedName>
        <fullName evidence="2">Uncharacterized protein</fullName>
    </submittedName>
</protein>
<reference evidence="2 3" key="1">
    <citation type="submission" date="2014-04" db="EMBL/GenBank/DDBJ databases">
        <authorList>
            <consortium name="International Citrus Genome Consortium"/>
            <person name="Gmitter F."/>
            <person name="Chen C."/>
            <person name="Farmerie W."/>
            <person name="Harkins T."/>
            <person name="Desany B."/>
            <person name="Mohiuddin M."/>
            <person name="Kodira C."/>
            <person name="Borodovsky M."/>
            <person name="Lomsadze A."/>
            <person name="Burns P."/>
            <person name="Jenkins J."/>
            <person name="Prochnik S."/>
            <person name="Shu S."/>
            <person name="Chapman J."/>
            <person name="Pitluck S."/>
            <person name="Schmutz J."/>
            <person name="Rokhsar D."/>
        </authorList>
    </citation>
    <scope>NUCLEOTIDE SEQUENCE</scope>
</reference>
<dbReference type="EMBL" id="KK784954">
    <property type="protein sequence ID" value="KDO58098.1"/>
    <property type="molecule type" value="Genomic_DNA"/>
</dbReference>
<dbReference type="AlphaFoldDB" id="A0A067ESL1"/>
<feature type="non-terminal residue" evidence="2">
    <location>
        <position position="1"/>
    </location>
</feature>
<organism evidence="2 3">
    <name type="scientific">Citrus sinensis</name>
    <name type="common">Sweet orange</name>
    <name type="synonym">Citrus aurantium var. sinensis</name>
    <dbReference type="NCBI Taxonomy" id="2711"/>
    <lineage>
        <taxon>Eukaryota</taxon>
        <taxon>Viridiplantae</taxon>
        <taxon>Streptophyta</taxon>
        <taxon>Embryophyta</taxon>
        <taxon>Tracheophyta</taxon>
        <taxon>Spermatophyta</taxon>
        <taxon>Magnoliopsida</taxon>
        <taxon>eudicotyledons</taxon>
        <taxon>Gunneridae</taxon>
        <taxon>Pentapetalae</taxon>
        <taxon>rosids</taxon>
        <taxon>malvids</taxon>
        <taxon>Sapindales</taxon>
        <taxon>Rutaceae</taxon>
        <taxon>Aurantioideae</taxon>
        <taxon>Citrus</taxon>
    </lineage>
</organism>
<name>A0A067ESL1_CITSI</name>
<dbReference type="STRING" id="2711.A0A067ESL1"/>
<accession>A0A067ESL1</accession>
<feature type="region of interest" description="Disordered" evidence="1">
    <location>
        <begin position="1"/>
        <end position="44"/>
    </location>
</feature>
<gene>
    <name evidence="2" type="ORF">CISIN_1g0322931mg</name>
</gene>
<dbReference type="Proteomes" id="UP000027120">
    <property type="component" value="Unassembled WGS sequence"/>
</dbReference>
<evidence type="ECO:0000256" key="1">
    <source>
        <dbReference type="SAM" id="MobiDB-lite"/>
    </source>
</evidence>
<proteinExistence type="predicted"/>
<keyword evidence="3" id="KW-1185">Reference proteome</keyword>
<feature type="compositionally biased region" description="Basic and acidic residues" evidence="1">
    <location>
        <begin position="14"/>
        <end position="44"/>
    </location>
</feature>